<evidence type="ECO:0000256" key="3">
    <source>
        <dbReference type="ARBA" id="ARBA00022475"/>
    </source>
</evidence>
<feature type="transmembrane region" description="Helical" evidence="9">
    <location>
        <begin position="111"/>
        <end position="129"/>
    </location>
</feature>
<keyword evidence="2" id="KW-0813">Transport</keyword>
<dbReference type="GO" id="GO:0005886">
    <property type="term" value="C:plasma membrane"/>
    <property type="evidence" value="ECO:0007669"/>
    <property type="project" value="UniProtKB-SubCell"/>
</dbReference>
<comment type="similarity">
    <text evidence="8">Belongs to the binding-protein-dependent transport system permease family. LivHM subfamily.</text>
</comment>
<comment type="caution">
    <text evidence="10">The sequence shown here is derived from an EMBL/GenBank/DDBJ whole genome shotgun (WGS) entry which is preliminary data.</text>
</comment>
<keyword evidence="4 9" id="KW-0812">Transmembrane</keyword>
<keyword evidence="5" id="KW-0029">Amino-acid transport</keyword>
<keyword evidence="6 9" id="KW-1133">Transmembrane helix</keyword>
<gene>
    <name evidence="10" type="primary">livH_2</name>
    <name evidence="10" type="ORF">MSj_00808</name>
</gene>
<dbReference type="CDD" id="cd06582">
    <property type="entry name" value="TM_PBP1_LivH_like"/>
    <property type="match status" value="1"/>
</dbReference>
<dbReference type="Pfam" id="PF02653">
    <property type="entry name" value="BPD_transp_2"/>
    <property type="match status" value="1"/>
</dbReference>
<accession>A0A2Z6UHJ2</accession>
<evidence type="ECO:0000313" key="10">
    <source>
        <dbReference type="EMBL" id="GBL09329.1"/>
    </source>
</evidence>
<dbReference type="InterPro" id="IPR001851">
    <property type="entry name" value="ABC_transp_permease"/>
</dbReference>
<feature type="transmembrane region" description="Helical" evidence="9">
    <location>
        <begin position="135"/>
        <end position="154"/>
    </location>
</feature>
<evidence type="ECO:0000256" key="9">
    <source>
        <dbReference type="SAM" id="Phobius"/>
    </source>
</evidence>
<feature type="transmembrane region" description="Helical" evidence="9">
    <location>
        <begin position="223"/>
        <end position="243"/>
    </location>
</feature>
<keyword evidence="3" id="KW-1003">Cell membrane</keyword>
<evidence type="ECO:0000313" key="11">
    <source>
        <dbReference type="Proteomes" id="UP000248272"/>
    </source>
</evidence>
<proteinExistence type="inferred from homology"/>
<dbReference type="PANTHER" id="PTHR11795:SF447">
    <property type="entry name" value="ABC TRANSPORTER PERMEASE PROTEIN"/>
    <property type="match status" value="1"/>
</dbReference>
<feature type="transmembrane region" description="Helical" evidence="9">
    <location>
        <begin position="359"/>
        <end position="383"/>
    </location>
</feature>
<name>A0A2Z6UHJ2_MICAE</name>
<feature type="transmembrane region" description="Helical" evidence="9">
    <location>
        <begin position="166"/>
        <end position="186"/>
    </location>
</feature>
<organism evidence="10 11">
    <name type="scientific">Microcystis aeruginosa Sj</name>
    <dbReference type="NCBI Taxonomy" id="1979544"/>
    <lineage>
        <taxon>Bacteria</taxon>
        <taxon>Bacillati</taxon>
        <taxon>Cyanobacteriota</taxon>
        <taxon>Cyanophyceae</taxon>
        <taxon>Oscillatoriophycideae</taxon>
        <taxon>Chroococcales</taxon>
        <taxon>Microcystaceae</taxon>
        <taxon>Microcystis</taxon>
    </lineage>
</organism>
<feature type="transmembrane region" description="Helical" evidence="9">
    <location>
        <begin position="80"/>
        <end position="99"/>
    </location>
</feature>
<dbReference type="RefSeq" id="WP_110578167.1">
    <property type="nucleotide sequence ID" value="NZ_BDSG01000013.1"/>
</dbReference>
<dbReference type="AlphaFoldDB" id="A0A2Z6UHJ2"/>
<feature type="transmembrane region" description="Helical" evidence="9">
    <location>
        <begin position="12"/>
        <end position="35"/>
    </location>
</feature>
<evidence type="ECO:0000256" key="2">
    <source>
        <dbReference type="ARBA" id="ARBA00022448"/>
    </source>
</evidence>
<dbReference type="Proteomes" id="UP000248272">
    <property type="component" value="Unassembled WGS sequence"/>
</dbReference>
<evidence type="ECO:0000256" key="1">
    <source>
        <dbReference type="ARBA" id="ARBA00004651"/>
    </source>
</evidence>
<dbReference type="PANTHER" id="PTHR11795">
    <property type="entry name" value="BRANCHED-CHAIN AMINO ACID TRANSPORT SYSTEM PERMEASE PROTEIN LIVH"/>
    <property type="match status" value="1"/>
</dbReference>
<sequence>MSALLEGLFNGISIGSVLLLAALGLAIVFGLMGVINLAHGELMMLGAYSTFVVQNVFKGFEDIYILNVFQAFRISLFDTYVLFALPIAFLVSGLAGLLLERGVIRFLYGRPLETLLATWGVSLILQQFVRSVNGLLVISLIVFCLLFFGAMTVLSRRLDWERIRNLAIGVTLPLSLAIAGLLGYLLSFNPVLARPWFSARNVDVTAPAWLRGGLPLLGFQMPYTRLFIIILTAICLLGTYWFLNKSSWGLRIRAVTQNRQMSACLGIPTNQVDALTFALGSGLAGVAGCAISFLGSVGPNVGQNYIVDTFMVVVVGGVGNLLGTIIAAMAIGVANYLIGSGTFALISGSVEALKPLTDFFTFFSTTSMAKVMIFALIIAFLQFKPAGIFPPKGRTAEL</sequence>
<dbReference type="GO" id="GO:0022857">
    <property type="term" value="F:transmembrane transporter activity"/>
    <property type="evidence" value="ECO:0007669"/>
    <property type="project" value="InterPro"/>
</dbReference>
<feature type="transmembrane region" description="Helical" evidence="9">
    <location>
        <begin position="275"/>
        <end position="298"/>
    </location>
</feature>
<reference evidence="10 11" key="1">
    <citation type="journal article" date="2018" name="Front. Microbiol.">
        <title>Adaptation of the Freshwater Bloom-Forming Cyanobacterium Microcystis aeruginosa to Brackish Water Is Driven by Recent Horizontal Transfer of Sucrose Genes.</title>
        <authorList>
            <person name="Tanabe Y."/>
            <person name="Hodoki Y."/>
            <person name="Sano T."/>
            <person name="Tada K."/>
            <person name="Watanabe M.M."/>
        </authorList>
    </citation>
    <scope>NUCLEOTIDE SEQUENCE [LARGE SCALE GENOMIC DNA]</scope>
    <source>
        <strain evidence="10 11">Sj</strain>
    </source>
</reference>
<evidence type="ECO:0000256" key="6">
    <source>
        <dbReference type="ARBA" id="ARBA00022989"/>
    </source>
</evidence>
<dbReference type="EMBL" id="BDSG01000013">
    <property type="protein sequence ID" value="GBL09329.1"/>
    <property type="molecule type" value="Genomic_DNA"/>
</dbReference>
<keyword evidence="7 9" id="KW-0472">Membrane</keyword>
<feature type="transmembrane region" description="Helical" evidence="9">
    <location>
        <begin position="310"/>
        <end position="338"/>
    </location>
</feature>
<evidence type="ECO:0000256" key="8">
    <source>
        <dbReference type="ARBA" id="ARBA00037998"/>
    </source>
</evidence>
<evidence type="ECO:0000256" key="7">
    <source>
        <dbReference type="ARBA" id="ARBA00023136"/>
    </source>
</evidence>
<protein>
    <submittedName>
        <fullName evidence="10">High-affinity branched-chain amino acid transport system permease protein LivH</fullName>
    </submittedName>
</protein>
<dbReference type="InterPro" id="IPR052157">
    <property type="entry name" value="BCAA_transport_permease"/>
</dbReference>
<comment type="subcellular location">
    <subcellularLocation>
        <location evidence="1">Cell membrane</location>
        <topology evidence="1">Multi-pass membrane protein</topology>
    </subcellularLocation>
</comment>
<evidence type="ECO:0000256" key="5">
    <source>
        <dbReference type="ARBA" id="ARBA00022970"/>
    </source>
</evidence>
<dbReference type="GO" id="GO:0006865">
    <property type="term" value="P:amino acid transport"/>
    <property type="evidence" value="ECO:0007669"/>
    <property type="project" value="UniProtKB-KW"/>
</dbReference>
<evidence type="ECO:0000256" key="4">
    <source>
        <dbReference type="ARBA" id="ARBA00022692"/>
    </source>
</evidence>